<keyword evidence="4" id="KW-1185">Reference proteome</keyword>
<dbReference type="Proteomes" id="UP000000238">
    <property type="component" value="Chromosome"/>
</dbReference>
<dbReference type="KEGG" id="hch:HCH_05427"/>
<dbReference type="CDD" id="cd16329">
    <property type="entry name" value="LolA_like"/>
    <property type="match status" value="1"/>
</dbReference>
<reference evidence="3 4" key="1">
    <citation type="journal article" date="2005" name="Nucleic Acids Res.">
        <title>Genomic blueprint of Hahella chejuensis, a marine microbe producing an algicidal agent.</title>
        <authorList>
            <person name="Jeong H."/>
            <person name="Yim J.H."/>
            <person name="Lee C."/>
            <person name="Choi S.-H."/>
            <person name="Park Y.K."/>
            <person name="Yoon S.H."/>
            <person name="Hur C.-G."/>
            <person name="Kang H.-Y."/>
            <person name="Kim D."/>
            <person name="Lee H.H."/>
            <person name="Park K.H."/>
            <person name="Park S.-H."/>
            <person name="Park H.-S."/>
            <person name="Lee H.K."/>
            <person name="Oh T.K."/>
            <person name="Kim J.F."/>
        </authorList>
    </citation>
    <scope>NUCLEOTIDE SEQUENCE [LARGE SCALE GENOMIC DNA]</scope>
    <source>
        <strain evidence="3 4">KCTC 2396</strain>
    </source>
</reference>
<dbReference type="HOGENOM" id="CLU_074356_0_0_6"/>
<organism evidence="3 4">
    <name type="scientific">Hahella chejuensis (strain KCTC 2396)</name>
    <dbReference type="NCBI Taxonomy" id="349521"/>
    <lineage>
        <taxon>Bacteria</taxon>
        <taxon>Pseudomonadati</taxon>
        <taxon>Pseudomonadota</taxon>
        <taxon>Gammaproteobacteria</taxon>
        <taxon>Oceanospirillales</taxon>
        <taxon>Hahellaceae</taxon>
        <taxon>Hahella</taxon>
    </lineage>
</organism>
<dbReference type="RefSeq" id="WP_011399158.1">
    <property type="nucleotide sequence ID" value="NC_007645.1"/>
</dbReference>
<keyword evidence="1" id="KW-0732">Signal</keyword>
<evidence type="ECO:0000313" key="4">
    <source>
        <dbReference type="Proteomes" id="UP000000238"/>
    </source>
</evidence>
<dbReference type="AlphaFoldDB" id="Q2SB80"/>
<dbReference type="Gene3D" id="2.50.20.10">
    <property type="entry name" value="Lipoprotein localisation LolA/LolB/LppX"/>
    <property type="match status" value="1"/>
</dbReference>
<feature type="domain" description="Uncharacterized protein TP-0789" evidence="2">
    <location>
        <begin position="83"/>
        <end position="262"/>
    </location>
</feature>
<sequence>MSLSFKRWTAAWVFAMAGISTTPAGAADQAKVDDIVRKASHAAYYQGVDGKARVDMRIFDAQNRERSREFTILRKDIDDADDGDQKFYVYFHSPADVSKSVFLVWKHVKGDDDRWLYLPALDLVKRISASDERTSFMGSHFFYEDVSGRTPDEDNHVLLEETDNYYVLKSTPKNSGNVEFAYYKNWIHKTTFIPVKTEFYDASDRAYRTYQATRVEMVDGYQTVTESKMSDTRIGGYTQMRYSKVDYDVAIPEDIFSERYLRSAPRQYLR</sequence>
<feature type="signal peptide" evidence="1">
    <location>
        <begin position="1"/>
        <end position="26"/>
    </location>
</feature>
<gene>
    <name evidence="3" type="ordered locus">HCH_05427</name>
</gene>
<name>Q2SB80_HAHCH</name>
<dbReference type="EMBL" id="CP000155">
    <property type="protein sequence ID" value="ABC32094.1"/>
    <property type="molecule type" value="Genomic_DNA"/>
</dbReference>
<feature type="chain" id="PRO_5004215535" description="Uncharacterized protein TP-0789 domain-containing protein" evidence="1">
    <location>
        <begin position="27"/>
        <end position="270"/>
    </location>
</feature>
<accession>Q2SB80</accession>
<protein>
    <recommendedName>
        <fullName evidence="2">Uncharacterized protein TP-0789 domain-containing protein</fullName>
    </recommendedName>
</protein>
<dbReference type="InterPro" id="IPR033399">
    <property type="entry name" value="TP_0789-like"/>
</dbReference>
<proteinExistence type="predicted"/>
<dbReference type="eggNOG" id="COG2834">
    <property type="taxonomic scope" value="Bacteria"/>
</dbReference>
<evidence type="ECO:0000259" key="2">
    <source>
        <dbReference type="Pfam" id="PF17131"/>
    </source>
</evidence>
<evidence type="ECO:0000313" key="3">
    <source>
        <dbReference type="EMBL" id="ABC32094.1"/>
    </source>
</evidence>
<evidence type="ECO:0000256" key="1">
    <source>
        <dbReference type="SAM" id="SignalP"/>
    </source>
</evidence>
<dbReference type="STRING" id="349521.HCH_05427"/>
<dbReference type="Pfam" id="PF17131">
    <property type="entry name" value="LolA_like"/>
    <property type="match status" value="1"/>
</dbReference>